<comment type="caution">
    <text evidence="1">The sequence shown here is derived from an EMBL/GenBank/DDBJ whole genome shotgun (WGS) entry which is preliminary data.</text>
</comment>
<proteinExistence type="predicted"/>
<name>A0A852XJS5_9MICO</name>
<keyword evidence="2" id="KW-1185">Reference proteome</keyword>
<dbReference type="RefSeq" id="WP_179463746.1">
    <property type="nucleotide sequence ID" value="NZ_JACBZX010000001.1"/>
</dbReference>
<organism evidence="1 2">
    <name type="scientific">Janibacter alkaliphilus</name>
    <dbReference type="NCBI Taxonomy" id="1069963"/>
    <lineage>
        <taxon>Bacteria</taxon>
        <taxon>Bacillati</taxon>
        <taxon>Actinomycetota</taxon>
        <taxon>Actinomycetes</taxon>
        <taxon>Micrococcales</taxon>
        <taxon>Intrasporangiaceae</taxon>
        <taxon>Janibacter</taxon>
    </lineage>
</organism>
<evidence type="ECO:0000313" key="1">
    <source>
        <dbReference type="EMBL" id="NYG38571.1"/>
    </source>
</evidence>
<sequence length="236" mass="25369">MSASFRLRAGDHGPTQQSEVTCGAACLTVARMLVDVPFAAWIERGEGHPVPGAEGATRDERFAAYEGVVHARTTAGHLGATGARLPWPRALGTPPWGARAELESGASAVGTRYTTDLLRHRDRAGLAAAFAGLVTLVADGQPALLYVGDRWLPRHVTLVLPGDGRSRVEVYEPATGLVRPVRRPDLTGARLRLGGWDQPWFLVRPTGHRAVRAGAGARVRLPRLARDPSPEALHRR</sequence>
<dbReference type="EMBL" id="JACBZX010000001">
    <property type="protein sequence ID" value="NYG38571.1"/>
    <property type="molecule type" value="Genomic_DNA"/>
</dbReference>
<accession>A0A852XJS5</accession>
<protein>
    <recommendedName>
        <fullName evidence="3">Peptidase C39-like domain-containing protein</fullName>
    </recommendedName>
</protein>
<dbReference type="Proteomes" id="UP000592181">
    <property type="component" value="Unassembled WGS sequence"/>
</dbReference>
<evidence type="ECO:0008006" key="3">
    <source>
        <dbReference type="Google" id="ProtNLM"/>
    </source>
</evidence>
<evidence type="ECO:0000313" key="2">
    <source>
        <dbReference type="Proteomes" id="UP000592181"/>
    </source>
</evidence>
<reference evidence="1 2" key="1">
    <citation type="submission" date="2020-07" db="EMBL/GenBank/DDBJ databases">
        <title>Sequencing the genomes of 1000 actinobacteria strains.</title>
        <authorList>
            <person name="Klenk H.-P."/>
        </authorList>
    </citation>
    <scope>NUCLEOTIDE SEQUENCE [LARGE SCALE GENOMIC DNA]</scope>
    <source>
        <strain evidence="1 2">DSM 24723</strain>
    </source>
</reference>
<gene>
    <name evidence="1" type="ORF">BJY28_003040</name>
</gene>
<dbReference type="AlphaFoldDB" id="A0A852XJS5"/>